<dbReference type="EMBL" id="FQZF01000004">
    <property type="protein sequence ID" value="SHI71408.1"/>
    <property type="molecule type" value="Genomic_DNA"/>
</dbReference>
<dbReference type="AlphaFoldDB" id="A0A1M6DEI4"/>
<sequence length="173" mass="19566">MPDARRPPPFSRRVAFGLLLAAPARADSRLAAPIGPVLLSVTGRLSRPNRGAQADFDRVMLEALPRHRLDTATNWTTGVRRFEGPLVRDVLAAAGAEGERVTAVALNDYTIEIPLKDFQDYDVILAMRMDGQVLTVRNKGPVWVVYPRDRHPELRNSLYDSRWIWQLRTLQVR</sequence>
<dbReference type="Gene3D" id="3.90.420.10">
    <property type="entry name" value="Oxidoreductase, molybdopterin-binding domain"/>
    <property type="match status" value="1"/>
</dbReference>
<dbReference type="InterPro" id="IPR036374">
    <property type="entry name" value="OxRdtase_Mopterin-bd_sf"/>
</dbReference>
<organism evidence="3 4">
    <name type="scientific">Muricoccus roseus</name>
    <dbReference type="NCBI Taxonomy" id="198092"/>
    <lineage>
        <taxon>Bacteria</taxon>
        <taxon>Pseudomonadati</taxon>
        <taxon>Pseudomonadota</taxon>
        <taxon>Alphaproteobacteria</taxon>
        <taxon>Acetobacterales</taxon>
        <taxon>Roseomonadaceae</taxon>
        <taxon>Muricoccus</taxon>
    </lineage>
</organism>
<dbReference type="STRING" id="198092.SAMN02745194_00911"/>
<feature type="domain" description="Oxidoreductase molybdopterin-binding" evidence="2">
    <location>
        <begin position="73"/>
        <end position="147"/>
    </location>
</feature>
<protein>
    <recommendedName>
        <fullName evidence="2">Oxidoreductase molybdopterin-binding domain-containing protein</fullName>
    </recommendedName>
</protein>
<dbReference type="SUPFAM" id="SSF56524">
    <property type="entry name" value="Oxidoreductase molybdopterin-binding domain"/>
    <property type="match status" value="1"/>
</dbReference>
<keyword evidence="1" id="KW-0732">Signal</keyword>
<feature type="chain" id="PRO_5009916673" description="Oxidoreductase molybdopterin-binding domain-containing protein" evidence="1">
    <location>
        <begin position="27"/>
        <end position="173"/>
    </location>
</feature>
<dbReference type="RefSeq" id="WP_217659572.1">
    <property type="nucleotide sequence ID" value="NZ_FQZF01000004.1"/>
</dbReference>
<evidence type="ECO:0000259" key="2">
    <source>
        <dbReference type="Pfam" id="PF00174"/>
    </source>
</evidence>
<dbReference type="Proteomes" id="UP000184387">
    <property type="component" value="Unassembled WGS sequence"/>
</dbReference>
<proteinExistence type="predicted"/>
<keyword evidence="4" id="KW-1185">Reference proteome</keyword>
<name>A0A1M6DEI4_9PROT</name>
<dbReference type="Pfam" id="PF00174">
    <property type="entry name" value="Oxidored_molyb"/>
    <property type="match status" value="1"/>
</dbReference>
<evidence type="ECO:0000313" key="3">
    <source>
        <dbReference type="EMBL" id="SHI71408.1"/>
    </source>
</evidence>
<dbReference type="InterPro" id="IPR000572">
    <property type="entry name" value="OxRdtase_Mopterin-bd_dom"/>
</dbReference>
<evidence type="ECO:0000313" key="4">
    <source>
        <dbReference type="Proteomes" id="UP000184387"/>
    </source>
</evidence>
<feature type="signal peptide" evidence="1">
    <location>
        <begin position="1"/>
        <end position="26"/>
    </location>
</feature>
<reference evidence="3 4" key="1">
    <citation type="submission" date="2016-11" db="EMBL/GenBank/DDBJ databases">
        <authorList>
            <person name="Jaros S."/>
            <person name="Januszkiewicz K."/>
            <person name="Wedrychowicz H."/>
        </authorList>
    </citation>
    <scope>NUCLEOTIDE SEQUENCE [LARGE SCALE GENOMIC DNA]</scope>
    <source>
        <strain evidence="3 4">DSM 14916</strain>
    </source>
</reference>
<evidence type="ECO:0000256" key="1">
    <source>
        <dbReference type="SAM" id="SignalP"/>
    </source>
</evidence>
<accession>A0A1M6DEI4</accession>
<gene>
    <name evidence="3" type="ORF">SAMN02745194_00911</name>
</gene>